<organism evidence="7 8">
    <name type="scientific">Spodoptera exigua</name>
    <name type="common">Beet armyworm</name>
    <name type="synonym">Noctua fulgens</name>
    <dbReference type="NCBI Taxonomy" id="7107"/>
    <lineage>
        <taxon>Eukaryota</taxon>
        <taxon>Metazoa</taxon>
        <taxon>Ecdysozoa</taxon>
        <taxon>Arthropoda</taxon>
        <taxon>Hexapoda</taxon>
        <taxon>Insecta</taxon>
        <taxon>Pterygota</taxon>
        <taxon>Neoptera</taxon>
        <taxon>Endopterygota</taxon>
        <taxon>Lepidoptera</taxon>
        <taxon>Glossata</taxon>
        <taxon>Ditrysia</taxon>
        <taxon>Noctuoidea</taxon>
        <taxon>Noctuidae</taxon>
        <taxon>Amphipyrinae</taxon>
        <taxon>Spodoptera</taxon>
    </lineage>
</organism>
<feature type="transmembrane region" description="Helical" evidence="5">
    <location>
        <begin position="320"/>
        <end position="344"/>
    </location>
</feature>
<proteinExistence type="predicted"/>
<evidence type="ECO:0000259" key="6">
    <source>
        <dbReference type="PROSITE" id="PS50850"/>
    </source>
</evidence>
<reference evidence="7" key="1">
    <citation type="journal article" date="2021" name="G3 (Bethesda)">
        <title>Genome and transcriptome analysis of the beet armyworm Spodoptera exigua reveals targets for pest control. .</title>
        <authorList>
            <person name="Simon S."/>
            <person name="Breeschoten T."/>
            <person name="Jansen H.J."/>
            <person name="Dirks R.P."/>
            <person name="Schranz M.E."/>
            <person name="Ros V.I.D."/>
        </authorList>
    </citation>
    <scope>NUCLEOTIDE SEQUENCE</scope>
    <source>
        <strain evidence="7">TB_SE_WUR_2020</strain>
    </source>
</reference>
<keyword evidence="4 5" id="KW-0472">Membrane</keyword>
<evidence type="ECO:0000256" key="5">
    <source>
        <dbReference type="SAM" id="Phobius"/>
    </source>
</evidence>
<dbReference type="Pfam" id="PF00083">
    <property type="entry name" value="Sugar_tr"/>
    <property type="match status" value="2"/>
</dbReference>
<dbReference type="InterPro" id="IPR050549">
    <property type="entry name" value="MFS_Trehalose_Transporter"/>
</dbReference>
<dbReference type="PANTHER" id="PTHR48021">
    <property type="match status" value="1"/>
</dbReference>
<dbReference type="Gene3D" id="1.20.1250.20">
    <property type="entry name" value="MFS general substrate transporter like domains"/>
    <property type="match status" value="2"/>
</dbReference>
<feature type="transmembrane region" description="Helical" evidence="5">
    <location>
        <begin position="29"/>
        <end position="51"/>
    </location>
</feature>
<dbReference type="InterPro" id="IPR005828">
    <property type="entry name" value="MFS_sugar_transport-like"/>
</dbReference>
<keyword evidence="3 5" id="KW-1133">Transmembrane helix</keyword>
<dbReference type="Proteomes" id="UP000814243">
    <property type="component" value="Unassembled WGS sequence"/>
</dbReference>
<feature type="transmembrane region" description="Helical" evidence="5">
    <location>
        <begin position="58"/>
        <end position="75"/>
    </location>
</feature>
<name>A0A922MMH6_SPOEX</name>
<evidence type="ECO:0000313" key="8">
    <source>
        <dbReference type="Proteomes" id="UP000814243"/>
    </source>
</evidence>
<feature type="transmembrane region" description="Helical" evidence="5">
    <location>
        <begin position="218"/>
        <end position="241"/>
    </location>
</feature>
<evidence type="ECO:0000256" key="2">
    <source>
        <dbReference type="ARBA" id="ARBA00022692"/>
    </source>
</evidence>
<evidence type="ECO:0000256" key="1">
    <source>
        <dbReference type="ARBA" id="ARBA00004141"/>
    </source>
</evidence>
<keyword evidence="2 5" id="KW-0812">Transmembrane</keyword>
<comment type="caution">
    <text evidence="7">The sequence shown here is derived from an EMBL/GenBank/DDBJ whole genome shotgun (WGS) entry which is preliminary data.</text>
</comment>
<feature type="transmembrane region" description="Helical" evidence="5">
    <location>
        <begin position="287"/>
        <end position="308"/>
    </location>
</feature>
<gene>
    <name evidence="7" type="ORF">HF086_000103</name>
</gene>
<accession>A0A922MMH6</accession>
<sequence>MVQGWLSPMISVLQSDDGPSPKPYTSSDISWMASVTYITAIIFGAPMGYLTDRFGRKLMTLVTTLSLIIYWQIKLLSLEPWALILARAVAGIPCSSCYIVLPIYLKEISDIDLRGALGSLLILNRVGNLIKLLTFLILGEGVTDSARGGFPFSHPSRDRDNLLHFTHNSDLNAHTLSLFGIRILKHWLPDELHWCGCTERQYDAVARSTGQDKPTFKAFIITIIIKITQQFDGYLIVLIYAGFVFERASESISLKLSPNKQVMMIGVVQLLGSIVATCIVEKTGRKLLLVTTSFAVGVGMVVLSAWFYMTSSGFWLPGWLPVLAMCLCIFADAAGFQPISYIIITDLFTFQLRGNVSAFANVCAKLSNFVQTKWFTIICELIGIHWTFLFFAAICFVACFYTIIYFPETRGKTVDEIYSKLSGKAKKDDSRIESVP</sequence>
<feature type="transmembrane region" description="Helical" evidence="5">
    <location>
        <begin position="374"/>
        <end position="404"/>
    </location>
</feature>
<evidence type="ECO:0000256" key="3">
    <source>
        <dbReference type="ARBA" id="ARBA00022989"/>
    </source>
</evidence>
<dbReference type="SUPFAM" id="SSF103473">
    <property type="entry name" value="MFS general substrate transporter"/>
    <property type="match status" value="1"/>
</dbReference>
<dbReference type="AlphaFoldDB" id="A0A922MMH6"/>
<dbReference type="PROSITE" id="PS50850">
    <property type="entry name" value="MFS"/>
    <property type="match status" value="1"/>
</dbReference>
<feature type="domain" description="Major facilitator superfamily (MFS) profile" evidence="6">
    <location>
        <begin position="1"/>
        <end position="410"/>
    </location>
</feature>
<dbReference type="PANTHER" id="PTHR48021:SF1">
    <property type="entry name" value="GH07001P-RELATED"/>
    <property type="match status" value="1"/>
</dbReference>
<comment type="subcellular location">
    <subcellularLocation>
        <location evidence="1">Membrane</location>
        <topology evidence="1">Multi-pass membrane protein</topology>
    </subcellularLocation>
</comment>
<feature type="transmembrane region" description="Helical" evidence="5">
    <location>
        <begin position="261"/>
        <end position="280"/>
    </location>
</feature>
<evidence type="ECO:0000256" key="4">
    <source>
        <dbReference type="ARBA" id="ARBA00023136"/>
    </source>
</evidence>
<dbReference type="InterPro" id="IPR036259">
    <property type="entry name" value="MFS_trans_sf"/>
</dbReference>
<evidence type="ECO:0000313" key="7">
    <source>
        <dbReference type="EMBL" id="KAH9638752.1"/>
    </source>
</evidence>
<feature type="transmembrane region" description="Helical" evidence="5">
    <location>
        <begin position="81"/>
        <end position="105"/>
    </location>
</feature>
<dbReference type="GO" id="GO:0016020">
    <property type="term" value="C:membrane"/>
    <property type="evidence" value="ECO:0007669"/>
    <property type="project" value="UniProtKB-SubCell"/>
</dbReference>
<dbReference type="InterPro" id="IPR020846">
    <property type="entry name" value="MFS_dom"/>
</dbReference>
<protein>
    <recommendedName>
        <fullName evidence="6">Major facilitator superfamily (MFS) profile domain-containing protein</fullName>
    </recommendedName>
</protein>
<dbReference type="EMBL" id="JACEFF010000374">
    <property type="protein sequence ID" value="KAH9638752.1"/>
    <property type="molecule type" value="Genomic_DNA"/>
</dbReference>
<dbReference type="GO" id="GO:0022857">
    <property type="term" value="F:transmembrane transporter activity"/>
    <property type="evidence" value="ECO:0007669"/>
    <property type="project" value="InterPro"/>
</dbReference>